<evidence type="ECO:0000256" key="1">
    <source>
        <dbReference type="SAM" id="MobiDB-lite"/>
    </source>
</evidence>
<dbReference type="RefSeq" id="WP_301162180.1">
    <property type="nucleotide sequence ID" value="NZ_JAUHTB010000002.1"/>
</dbReference>
<dbReference type="Proteomes" id="UP001172702">
    <property type="component" value="Unassembled WGS sequence"/>
</dbReference>
<name>A0ABT8GXL1_9ACTN</name>
<keyword evidence="3" id="KW-1185">Reference proteome</keyword>
<protein>
    <recommendedName>
        <fullName evidence="4">Apea-like HEPN domain-containing protein</fullName>
    </recommendedName>
</protein>
<accession>A0ABT8GXL1</accession>
<evidence type="ECO:0000313" key="2">
    <source>
        <dbReference type="EMBL" id="MDN4504953.1"/>
    </source>
</evidence>
<sequence>MGSTAHFFIPISRTLNVPDGYSKTKKPTGVMENEDGSPTPTTDAAHFVFHQVEVEGSPLINLDASFQRASERAGNETRRGGASGTMGPTQLTVAEAMVEMDFAPSISAESATDSETDKLTAAFDYALSELNVLLRAFAMASNEPIKLVSREALPPMIPLATSDTKPWEMLSKPDLPFLQGLSIFNLNMNIPFVAKVPQSFAEVDASLDAALVNLSNDGPFTAYRDFRREADLNYFEEGNYRIAVILYASSCEALLDELLQHNLWEDKVRPEHAAKRFLNRRGRARGIVDLVKNELQNFYQSKGWPQESPDIIGEWIDNVTSLRNKAIHYGYTPDQKEMRACVDTVNGLVEFIADKVFEARPERPITALALLGKGGLESREGWDESFRNYENSLSDLNVRLRVFQRWRSALSYFRDGNRETVPLDTVGSSCFLVFYPQGITKCFLVHKSMVLAHEIREDEVLFSPETQSSIDCYRNLGFPQPVVVNPEYDALSLGEEPTWGRYVYDIIPGFEVCISTLVAFPGVNWET</sequence>
<evidence type="ECO:0000313" key="3">
    <source>
        <dbReference type="Proteomes" id="UP001172702"/>
    </source>
</evidence>
<comment type="caution">
    <text evidence="2">The sequence shown here is derived from an EMBL/GenBank/DDBJ whole genome shotgun (WGS) entry which is preliminary data.</text>
</comment>
<organism evidence="2 3">
    <name type="scientific">Dietzia maris</name>
    <dbReference type="NCBI Taxonomy" id="37915"/>
    <lineage>
        <taxon>Bacteria</taxon>
        <taxon>Bacillati</taxon>
        <taxon>Actinomycetota</taxon>
        <taxon>Actinomycetes</taxon>
        <taxon>Mycobacteriales</taxon>
        <taxon>Dietziaceae</taxon>
        <taxon>Dietzia</taxon>
    </lineage>
</organism>
<gene>
    <name evidence="2" type="ORF">QYF62_02605</name>
</gene>
<feature type="region of interest" description="Disordered" evidence="1">
    <location>
        <begin position="18"/>
        <end position="41"/>
    </location>
</feature>
<proteinExistence type="predicted"/>
<reference evidence="2 3" key="1">
    <citation type="submission" date="2023-07" db="EMBL/GenBank/DDBJ databases">
        <title>Strategy for survival of the halotoleranting strain Dietzia MX2 from the Yakshinskoe mineral salts deposit.</title>
        <authorList>
            <person name="Kharitonova M.A."/>
            <person name="Kupriyanova-Ashina F.G."/>
            <person name="Shakirov T.R."/>
            <person name="Vafina M.S."/>
            <person name="Ilinskaya O.N."/>
        </authorList>
    </citation>
    <scope>NUCLEOTIDE SEQUENCE [LARGE SCALE GENOMIC DNA]</scope>
    <source>
        <strain evidence="2 3">MX2</strain>
    </source>
</reference>
<evidence type="ECO:0008006" key="4">
    <source>
        <dbReference type="Google" id="ProtNLM"/>
    </source>
</evidence>
<dbReference type="EMBL" id="JAUHTB010000002">
    <property type="protein sequence ID" value="MDN4504953.1"/>
    <property type="molecule type" value="Genomic_DNA"/>
</dbReference>